<keyword evidence="9" id="KW-1185">Reference proteome</keyword>
<sequence>MTALSLLLIFPALMAFAACSDLLTMRISNRLVGIVVLAFVGVALVMGLSLEAIGMHLAAGALMLAIGFGLFAMGWIGGGDAKLTAAIGLWLGFGLLLPFLLYASILGGALTLGLLMARNYALPAPLLGAEWAVRLHNPKTGVPYGIALAIAAMLVYPQSFVF</sequence>
<feature type="domain" description="Prepilin type IV endopeptidase peptidase" evidence="7">
    <location>
        <begin position="8"/>
        <end position="112"/>
    </location>
</feature>
<dbReference type="Proteomes" id="UP000253759">
    <property type="component" value="Unassembled WGS sequence"/>
</dbReference>
<evidence type="ECO:0000256" key="3">
    <source>
        <dbReference type="ARBA" id="ARBA00022692"/>
    </source>
</evidence>
<evidence type="ECO:0000256" key="2">
    <source>
        <dbReference type="ARBA" id="ARBA00022475"/>
    </source>
</evidence>
<comment type="caution">
    <text evidence="8">The sequence shown here is derived from an EMBL/GenBank/DDBJ whole genome shotgun (WGS) entry which is preliminary data.</text>
</comment>
<comment type="subcellular location">
    <subcellularLocation>
        <location evidence="1">Cell membrane</location>
        <topology evidence="1">Multi-pass membrane protein</topology>
    </subcellularLocation>
</comment>
<evidence type="ECO:0000313" key="8">
    <source>
        <dbReference type="EMBL" id="RDE10014.1"/>
    </source>
</evidence>
<dbReference type="EMBL" id="QQNH01000003">
    <property type="protein sequence ID" value="RDE10014.1"/>
    <property type="molecule type" value="Genomic_DNA"/>
</dbReference>
<keyword evidence="2" id="KW-1003">Cell membrane</keyword>
<gene>
    <name evidence="8" type="ORF">DVH29_03530</name>
</gene>
<dbReference type="Pfam" id="PF01478">
    <property type="entry name" value="Peptidase_A24"/>
    <property type="match status" value="1"/>
</dbReference>
<dbReference type="PANTHER" id="PTHR36506:SF1">
    <property type="entry name" value="PREFLAGELLIN PEPTIDASE"/>
    <property type="match status" value="1"/>
</dbReference>
<feature type="transmembrane region" description="Helical" evidence="6">
    <location>
        <begin position="89"/>
        <end position="115"/>
    </location>
</feature>
<dbReference type="PANTHER" id="PTHR36506">
    <property type="entry name" value="PREFLAGELLIN PEPTIDASE"/>
    <property type="match status" value="1"/>
</dbReference>
<evidence type="ECO:0000256" key="5">
    <source>
        <dbReference type="ARBA" id="ARBA00023136"/>
    </source>
</evidence>
<feature type="transmembrane region" description="Helical" evidence="6">
    <location>
        <begin position="57"/>
        <end position="77"/>
    </location>
</feature>
<keyword evidence="3 6" id="KW-0812">Transmembrane</keyword>
<dbReference type="AlphaFoldDB" id="A0A369W5S0"/>
<keyword evidence="5 6" id="KW-0472">Membrane</keyword>
<accession>A0A369W5S0</accession>
<dbReference type="OrthoDB" id="5329005at2"/>
<evidence type="ECO:0000256" key="1">
    <source>
        <dbReference type="ARBA" id="ARBA00004651"/>
    </source>
</evidence>
<proteinExistence type="predicted"/>
<dbReference type="GO" id="GO:0005886">
    <property type="term" value="C:plasma membrane"/>
    <property type="evidence" value="ECO:0007669"/>
    <property type="project" value="UniProtKB-SubCell"/>
</dbReference>
<dbReference type="Gene3D" id="1.20.120.1220">
    <property type="match status" value="1"/>
</dbReference>
<feature type="transmembrane region" description="Helical" evidence="6">
    <location>
        <begin position="141"/>
        <end position="159"/>
    </location>
</feature>
<evidence type="ECO:0000256" key="4">
    <source>
        <dbReference type="ARBA" id="ARBA00022989"/>
    </source>
</evidence>
<organism evidence="8 9">
    <name type="scientific">Pelagibacterium lacus</name>
    <dbReference type="NCBI Taxonomy" id="2282655"/>
    <lineage>
        <taxon>Bacteria</taxon>
        <taxon>Pseudomonadati</taxon>
        <taxon>Pseudomonadota</taxon>
        <taxon>Alphaproteobacteria</taxon>
        <taxon>Hyphomicrobiales</taxon>
        <taxon>Devosiaceae</taxon>
        <taxon>Pelagibacterium</taxon>
    </lineage>
</organism>
<dbReference type="InterPro" id="IPR000045">
    <property type="entry name" value="Prepilin_IV_endopep_pep"/>
</dbReference>
<evidence type="ECO:0000256" key="6">
    <source>
        <dbReference type="SAM" id="Phobius"/>
    </source>
</evidence>
<evidence type="ECO:0000259" key="7">
    <source>
        <dbReference type="Pfam" id="PF01478"/>
    </source>
</evidence>
<keyword evidence="4 6" id="KW-1133">Transmembrane helix</keyword>
<name>A0A369W5S0_9HYPH</name>
<dbReference type="GO" id="GO:0004190">
    <property type="term" value="F:aspartic-type endopeptidase activity"/>
    <property type="evidence" value="ECO:0007669"/>
    <property type="project" value="InterPro"/>
</dbReference>
<protein>
    <submittedName>
        <fullName evidence="8">Peptidase</fullName>
    </submittedName>
</protein>
<feature type="transmembrane region" description="Helical" evidence="6">
    <location>
        <begin position="27"/>
        <end position="50"/>
    </location>
</feature>
<evidence type="ECO:0000313" key="9">
    <source>
        <dbReference type="Proteomes" id="UP000253759"/>
    </source>
</evidence>
<reference evidence="9" key="1">
    <citation type="submission" date="2018-07" db="EMBL/GenBank/DDBJ databases">
        <authorList>
            <person name="Liu B.-T."/>
            <person name="Du Z."/>
        </authorList>
    </citation>
    <scope>NUCLEOTIDE SEQUENCE [LARGE SCALE GENOMIC DNA]</scope>
    <source>
        <strain evidence="9">XYN52</strain>
    </source>
</reference>
<dbReference type="InterPro" id="IPR052218">
    <property type="entry name" value="Preflagellin_Peptidase"/>
</dbReference>